<comment type="catalytic activity">
    <reaction evidence="19 20">
        <text>ATP + H2O = ADP + phosphate + H(+)</text>
        <dbReference type="Rhea" id="RHEA:13065"/>
        <dbReference type="ChEBI" id="CHEBI:15377"/>
        <dbReference type="ChEBI" id="CHEBI:15378"/>
        <dbReference type="ChEBI" id="CHEBI:30616"/>
        <dbReference type="ChEBI" id="CHEBI:43474"/>
        <dbReference type="ChEBI" id="CHEBI:456216"/>
        <dbReference type="EC" id="3.6.4.12"/>
    </reaction>
</comment>
<dbReference type="PANTHER" id="PTHR12604:SF4">
    <property type="entry name" value="X-RAY REPAIR CROSS-COMPLEMENTING PROTEIN 5"/>
    <property type="match status" value="1"/>
</dbReference>
<evidence type="ECO:0000259" key="22">
    <source>
        <dbReference type="PROSITE" id="PS50234"/>
    </source>
</evidence>
<keyword evidence="11 20" id="KW-0347">Helicase</keyword>
<dbReference type="SMART" id="SM00559">
    <property type="entry name" value="Ku78"/>
    <property type="match status" value="1"/>
</dbReference>
<dbReference type="InterPro" id="IPR002035">
    <property type="entry name" value="VWF_A"/>
</dbReference>
<organism evidence="23 24">
    <name type="scientific">Lithohypha guttulata</name>
    <dbReference type="NCBI Taxonomy" id="1690604"/>
    <lineage>
        <taxon>Eukaryota</taxon>
        <taxon>Fungi</taxon>
        <taxon>Dikarya</taxon>
        <taxon>Ascomycota</taxon>
        <taxon>Pezizomycotina</taxon>
        <taxon>Eurotiomycetes</taxon>
        <taxon>Chaetothyriomycetidae</taxon>
        <taxon>Chaetothyriales</taxon>
        <taxon>Trichomeriaceae</taxon>
        <taxon>Lithohypha</taxon>
    </lineage>
</organism>
<dbReference type="InterPro" id="IPR006164">
    <property type="entry name" value="DNA_bd_Ku70/Ku80"/>
</dbReference>
<dbReference type="Gene3D" id="1.25.40.240">
    <property type="entry name" value="Ku, C-terminal domain"/>
    <property type="match status" value="1"/>
</dbReference>
<evidence type="ECO:0000256" key="16">
    <source>
        <dbReference type="ARBA" id="ARBA00023204"/>
    </source>
</evidence>
<evidence type="ECO:0000256" key="1">
    <source>
        <dbReference type="ARBA" id="ARBA00004123"/>
    </source>
</evidence>
<evidence type="ECO:0000256" key="4">
    <source>
        <dbReference type="ARBA" id="ARBA00011584"/>
    </source>
</evidence>
<dbReference type="SUPFAM" id="SSF53300">
    <property type="entry name" value="vWA-like"/>
    <property type="match status" value="1"/>
</dbReference>
<evidence type="ECO:0000256" key="12">
    <source>
        <dbReference type="ARBA" id="ARBA00022840"/>
    </source>
</evidence>
<comment type="subcellular location">
    <subcellularLocation>
        <location evidence="2">Chromosome</location>
        <location evidence="2">Telomere</location>
    </subcellularLocation>
    <subcellularLocation>
        <location evidence="1 20">Nucleus</location>
    </subcellularLocation>
</comment>
<dbReference type="PANTHER" id="PTHR12604">
    <property type="entry name" value="KU AUTOANTIGEN DNA HELICASE"/>
    <property type="match status" value="1"/>
</dbReference>
<dbReference type="GO" id="GO:0005524">
    <property type="term" value="F:ATP binding"/>
    <property type="evidence" value="ECO:0007669"/>
    <property type="project" value="UniProtKB-UniRule"/>
</dbReference>
<dbReference type="GO" id="GO:0003684">
    <property type="term" value="F:damaged DNA binding"/>
    <property type="evidence" value="ECO:0007669"/>
    <property type="project" value="InterPro"/>
</dbReference>
<comment type="caution">
    <text evidence="23">The sequence shown here is derived from an EMBL/GenBank/DDBJ whole genome shotgun (WGS) entry which is preliminary data.</text>
</comment>
<evidence type="ECO:0000313" key="23">
    <source>
        <dbReference type="EMBL" id="KAK5091198.1"/>
    </source>
</evidence>
<evidence type="ECO:0000256" key="8">
    <source>
        <dbReference type="ARBA" id="ARBA00022741"/>
    </source>
</evidence>
<dbReference type="PIRSF" id="PIRSF016570">
    <property type="entry name" value="Ku80"/>
    <property type="match status" value="1"/>
</dbReference>
<comment type="similarity">
    <text evidence="3 20">Belongs to the ku80 family.</text>
</comment>
<keyword evidence="7" id="KW-0158">Chromosome</keyword>
<evidence type="ECO:0000256" key="20">
    <source>
        <dbReference type="PIRNR" id="PIRNR016570"/>
    </source>
</evidence>
<dbReference type="Proteomes" id="UP001309876">
    <property type="component" value="Unassembled WGS sequence"/>
</dbReference>
<evidence type="ECO:0000256" key="6">
    <source>
        <dbReference type="ARBA" id="ARBA00021792"/>
    </source>
</evidence>
<dbReference type="FunFam" id="1.10.1600.10:FF:000002">
    <property type="entry name" value="X-ray repair cross-complementing protein 5"/>
    <property type="match status" value="1"/>
</dbReference>
<evidence type="ECO:0000256" key="9">
    <source>
        <dbReference type="ARBA" id="ARBA00022763"/>
    </source>
</evidence>
<dbReference type="GO" id="GO:0000723">
    <property type="term" value="P:telomere maintenance"/>
    <property type="evidence" value="ECO:0007669"/>
    <property type="project" value="InterPro"/>
</dbReference>
<keyword evidence="10 20" id="KW-0378">Hydrolase</keyword>
<evidence type="ECO:0000256" key="5">
    <source>
        <dbReference type="ARBA" id="ARBA00012551"/>
    </source>
</evidence>
<dbReference type="InterPro" id="IPR036465">
    <property type="entry name" value="vWFA_dom_sf"/>
</dbReference>
<evidence type="ECO:0000256" key="17">
    <source>
        <dbReference type="ARBA" id="ARBA00023242"/>
    </source>
</evidence>
<keyword evidence="16 20" id="KW-0234">DNA repair</keyword>
<feature type="compositionally biased region" description="Polar residues" evidence="21">
    <location>
        <begin position="259"/>
        <end position="274"/>
    </location>
</feature>
<evidence type="ECO:0000256" key="7">
    <source>
        <dbReference type="ARBA" id="ARBA00022454"/>
    </source>
</evidence>
<evidence type="ECO:0000256" key="3">
    <source>
        <dbReference type="ARBA" id="ARBA00007726"/>
    </source>
</evidence>
<dbReference type="GO" id="GO:0016787">
    <property type="term" value="F:hydrolase activity"/>
    <property type="evidence" value="ECO:0007669"/>
    <property type="project" value="UniProtKB-KW"/>
</dbReference>
<dbReference type="CDD" id="cd00873">
    <property type="entry name" value="KU80"/>
    <property type="match status" value="1"/>
</dbReference>
<keyword evidence="9 20" id="KW-0227">DNA damage</keyword>
<dbReference type="GO" id="GO:0043564">
    <property type="term" value="C:Ku70:Ku80 complex"/>
    <property type="evidence" value="ECO:0007669"/>
    <property type="project" value="InterPro"/>
</dbReference>
<dbReference type="GO" id="GO:0042162">
    <property type="term" value="F:telomeric DNA binding"/>
    <property type="evidence" value="ECO:0007669"/>
    <property type="project" value="InterPro"/>
</dbReference>
<dbReference type="InterPro" id="IPR016194">
    <property type="entry name" value="SPOC-like_C_dom_sf"/>
</dbReference>
<name>A0AAN7T6A8_9EURO</name>
<sequence>MAEKEASIFIIDVGKSMSRVREGRQESDLDYCLQYVWDKLANIVYTGRKGLVVGVIGLRTDKTNNHMQEEGGYEHITVIQSIQQILMPELQSLPNYLKTSSTDTGDALSAVILGVDLLMKHCRTLKFTKRLYLITNGTGKLDPDDIEEVAAQIKQNDIKLTILGVDFDDPEYGFKEENKPFQKQQNEEALKKLVELSDGVYGVMDEAIEGLQRPFVKEVKPITSYKGQLRLGDPEKYDTAITIDIERYPKVMIRKPPSASSYVQKDAAPTQQQEDGADPLTNVRAAYSYQIKDEDAPGGFRDVPREELAKGYEYGRTAVHISESDENITKLDTHQSYEILGFIPAENVERYMFLGVANILVAQKLNDKAAYALSSLARALFEVGSVAVARFVKKDMAEPMLTCLSPLIDDTIECLVENDLPYAEDLRIYRFPPLDKVLTVSGKTLASHRNLPSDDTMEAMSDFIDNMSLINPDTKEELFAIEDVYSPLLHTIESAIKYRAVHPDGTLPPKSGILLEPSQPPKDLQAQSQKSLARLIKAADVKKVPPKVKGRARYRDRESDKPLSGLDVDALLKKPGADRSGPRKTITIDPQNAIPEFKRFFSAPDDDALVKEAVVQMGKIIEDKVRTSLGDSNYDLAIEMLGVVRQEMLELEFSELYNEMMHSLKGKIVKEELGGDRREFWWKVRVLKMGLIDSEQSENSTVSKEDAAKFLRLRES</sequence>
<keyword evidence="15 20" id="KW-0233">DNA recombination</keyword>
<dbReference type="InterPro" id="IPR014893">
    <property type="entry name" value="Ku_PK_bind"/>
</dbReference>
<evidence type="ECO:0000256" key="10">
    <source>
        <dbReference type="ARBA" id="ARBA00022801"/>
    </source>
</evidence>
<dbReference type="Pfam" id="PF03731">
    <property type="entry name" value="Ku_N"/>
    <property type="match status" value="1"/>
</dbReference>
<dbReference type="Pfam" id="PF08785">
    <property type="entry name" value="Ku_PK_bind"/>
    <property type="match status" value="1"/>
</dbReference>
<dbReference type="Gene3D" id="1.10.1600.10">
    <property type="match status" value="1"/>
</dbReference>
<feature type="domain" description="VWFA" evidence="22">
    <location>
        <begin position="6"/>
        <end position="219"/>
    </location>
</feature>
<keyword evidence="17 20" id="KW-0539">Nucleus</keyword>
<dbReference type="GO" id="GO:0003690">
    <property type="term" value="F:double-stranded DNA binding"/>
    <property type="evidence" value="ECO:0007669"/>
    <property type="project" value="TreeGrafter"/>
</dbReference>
<evidence type="ECO:0000256" key="13">
    <source>
        <dbReference type="ARBA" id="ARBA00022895"/>
    </source>
</evidence>
<keyword evidence="13" id="KW-0779">Telomere</keyword>
<dbReference type="InterPro" id="IPR036494">
    <property type="entry name" value="Ku_C_sf"/>
</dbReference>
<evidence type="ECO:0000256" key="19">
    <source>
        <dbReference type="ARBA" id="ARBA00047995"/>
    </source>
</evidence>
<reference evidence="23 24" key="1">
    <citation type="submission" date="2023-08" db="EMBL/GenBank/DDBJ databases">
        <title>Black Yeasts Isolated from many extreme environments.</title>
        <authorList>
            <person name="Coleine C."/>
            <person name="Stajich J.E."/>
            <person name="Selbmann L."/>
        </authorList>
    </citation>
    <scope>NUCLEOTIDE SEQUENCE [LARGE SCALE GENOMIC DNA]</scope>
    <source>
        <strain evidence="23 24">CCFEE 5910</strain>
    </source>
</reference>
<dbReference type="EMBL" id="JAVRRJ010000001">
    <property type="protein sequence ID" value="KAK5091198.1"/>
    <property type="molecule type" value="Genomic_DNA"/>
</dbReference>
<accession>A0AAN7T6A8</accession>
<dbReference type="GO" id="GO:0003678">
    <property type="term" value="F:DNA helicase activity"/>
    <property type="evidence" value="ECO:0007669"/>
    <property type="project" value="UniProtKB-EC"/>
</dbReference>
<evidence type="ECO:0000313" key="24">
    <source>
        <dbReference type="Proteomes" id="UP001309876"/>
    </source>
</evidence>
<dbReference type="SUPFAM" id="SSF100939">
    <property type="entry name" value="SPOC domain-like"/>
    <property type="match status" value="1"/>
</dbReference>
<comment type="subunit">
    <text evidence="4">Heterodimer of Ku70 and Ku80.</text>
</comment>
<gene>
    <name evidence="23" type="primary">YKU80</name>
    <name evidence="23" type="ORF">LTR05_001378</name>
</gene>
<comment type="function">
    <text evidence="18">Single-stranded DNA-dependent ATP-dependent helicase. Involved in non-homologous end joining (NHEJ) DNA double strand break repair. DNA-binding is sequence-independent but has a high affinity to nicks in double-stranded DNA and to the ends of duplex DNA. Binds to naturally occurring chromosomal ends, and therefore provides chromosomal end protection. Required also for telomere recombination to repair telomeric ends in the absence of telomerase. KU70, of the KU70/KU80 heterodimer, binds to the stem loop of TLC1, the RNA component of telomerase. Involved in telomere maintenance. Interacts with telomeric repeats and subtelomeric sequences thereby controlling telomere length and protecting against subtelomeric rearrangement. Maintains telomeric chromatin, which is involved in silencing the expression of genes located at the telomere. Required for mating-type switching.</text>
</comment>
<keyword evidence="8 20" id="KW-0547">Nucleotide-binding</keyword>
<evidence type="ECO:0000256" key="18">
    <source>
        <dbReference type="ARBA" id="ARBA00024890"/>
    </source>
</evidence>
<keyword evidence="12 20" id="KW-0067">ATP-binding</keyword>
<keyword evidence="24" id="KW-1185">Reference proteome</keyword>
<keyword evidence="14 20" id="KW-0238">DNA-binding</keyword>
<evidence type="ECO:0000256" key="21">
    <source>
        <dbReference type="SAM" id="MobiDB-lite"/>
    </source>
</evidence>
<dbReference type="GO" id="GO:0006303">
    <property type="term" value="P:double-strand break repair via nonhomologous end joining"/>
    <property type="evidence" value="ECO:0007669"/>
    <property type="project" value="InterPro"/>
</dbReference>
<evidence type="ECO:0000256" key="15">
    <source>
        <dbReference type="ARBA" id="ARBA00023172"/>
    </source>
</evidence>
<dbReference type="InterPro" id="IPR005161">
    <property type="entry name" value="Ku_N"/>
</dbReference>
<dbReference type="Gene3D" id="2.40.290.10">
    <property type="match status" value="1"/>
</dbReference>
<protein>
    <recommendedName>
        <fullName evidence="6 20">ATP-dependent DNA helicase II subunit 2</fullName>
        <ecNumber evidence="5 20">3.6.4.12</ecNumber>
    </recommendedName>
</protein>
<dbReference type="EC" id="3.6.4.12" evidence="5 20"/>
<evidence type="ECO:0000256" key="11">
    <source>
        <dbReference type="ARBA" id="ARBA00022806"/>
    </source>
</evidence>
<feature type="region of interest" description="Disordered" evidence="21">
    <location>
        <begin position="259"/>
        <end position="279"/>
    </location>
</feature>
<evidence type="ECO:0000256" key="14">
    <source>
        <dbReference type="ARBA" id="ARBA00023125"/>
    </source>
</evidence>
<dbReference type="FunFam" id="3.40.50.410:FF:000073">
    <property type="entry name" value="ATP-dependent DNA helicase II subunit 2"/>
    <property type="match status" value="1"/>
</dbReference>
<evidence type="ECO:0000256" key="2">
    <source>
        <dbReference type="ARBA" id="ARBA00004574"/>
    </source>
</evidence>
<dbReference type="Gene3D" id="3.40.50.410">
    <property type="entry name" value="von Willebrand factor, type A domain"/>
    <property type="match status" value="1"/>
</dbReference>
<dbReference type="GO" id="GO:0000781">
    <property type="term" value="C:chromosome, telomeric region"/>
    <property type="evidence" value="ECO:0007669"/>
    <property type="project" value="UniProtKB-SubCell"/>
</dbReference>
<dbReference type="PROSITE" id="PS50234">
    <property type="entry name" value="VWFA"/>
    <property type="match status" value="1"/>
</dbReference>
<dbReference type="InterPro" id="IPR024193">
    <property type="entry name" value="Ku80"/>
</dbReference>
<dbReference type="GO" id="GO:0006310">
    <property type="term" value="P:DNA recombination"/>
    <property type="evidence" value="ECO:0007669"/>
    <property type="project" value="UniProtKB-KW"/>
</dbReference>
<dbReference type="AlphaFoldDB" id="A0AAN7T6A8"/>
<proteinExistence type="inferred from homology"/>
<dbReference type="SUPFAM" id="SSF101420">
    <property type="entry name" value="C-terminal domain of Ku80"/>
    <property type="match status" value="1"/>
</dbReference>
<dbReference type="Pfam" id="PF02735">
    <property type="entry name" value="Ku"/>
    <property type="match status" value="1"/>
</dbReference>